<organism evidence="2 3">
    <name type="scientific">Lipomyces starkeyi NRRL Y-11557</name>
    <dbReference type="NCBI Taxonomy" id="675824"/>
    <lineage>
        <taxon>Eukaryota</taxon>
        <taxon>Fungi</taxon>
        <taxon>Dikarya</taxon>
        <taxon>Ascomycota</taxon>
        <taxon>Saccharomycotina</taxon>
        <taxon>Lipomycetes</taxon>
        <taxon>Lipomycetales</taxon>
        <taxon>Lipomycetaceae</taxon>
        <taxon>Lipomyces</taxon>
    </lineage>
</organism>
<feature type="compositionally biased region" description="Pro residues" evidence="1">
    <location>
        <begin position="64"/>
        <end position="73"/>
    </location>
</feature>
<protein>
    <submittedName>
        <fullName evidence="2">Uncharacterized protein</fullName>
    </submittedName>
</protein>
<proteinExistence type="predicted"/>
<dbReference type="AlphaFoldDB" id="A0A1E3PTP8"/>
<gene>
    <name evidence="2" type="ORF">LIPSTDRAFT_76744</name>
</gene>
<feature type="region of interest" description="Disordered" evidence="1">
    <location>
        <begin position="16"/>
        <end position="85"/>
    </location>
</feature>
<feature type="compositionally biased region" description="Polar residues" evidence="1">
    <location>
        <begin position="142"/>
        <end position="155"/>
    </location>
</feature>
<keyword evidence="3" id="KW-1185">Reference proteome</keyword>
<evidence type="ECO:0000256" key="1">
    <source>
        <dbReference type="SAM" id="MobiDB-lite"/>
    </source>
</evidence>
<name>A0A1E3PTP8_LIPST</name>
<sequence>MAQSYFEDAKVLLRETQGATVRSSSPPPQQRTQQTNEPVLVPVPVPVQPRTSPNIISQAAVPDSLPPSSPLSPPSAESYQLLPHSTVQQYLNRDLVMARLKNKGGPSLEPERPEPMDATIVPAAANGRGVSPGRAAEEEGNESLSGADNGLQTVTHPGKRASAEIGGTKKRVMKKHRAV</sequence>
<reference evidence="2 3" key="1">
    <citation type="journal article" date="2016" name="Proc. Natl. Acad. Sci. U.S.A.">
        <title>Comparative genomics of biotechnologically important yeasts.</title>
        <authorList>
            <person name="Riley R."/>
            <person name="Haridas S."/>
            <person name="Wolfe K.H."/>
            <person name="Lopes M.R."/>
            <person name="Hittinger C.T."/>
            <person name="Goeker M."/>
            <person name="Salamov A.A."/>
            <person name="Wisecaver J.H."/>
            <person name="Long T.M."/>
            <person name="Calvey C.H."/>
            <person name="Aerts A.L."/>
            <person name="Barry K.W."/>
            <person name="Choi C."/>
            <person name="Clum A."/>
            <person name="Coughlan A.Y."/>
            <person name="Deshpande S."/>
            <person name="Douglass A.P."/>
            <person name="Hanson S.J."/>
            <person name="Klenk H.-P."/>
            <person name="LaButti K.M."/>
            <person name="Lapidus A."/>
            <person name="Lindquist E.A."/>
            <person name="Lipzen A.M."/>
            <person name="Meier-Kolthoff J.P."/>
            <person name="Ohm R.A."/>
            <person name="Otillar R.P."/>
            <person name="Pangilinan J.L."/>
            <person name="Peng Y."/>
            <person name="Rokas A."/>
            <person name="Rosa C.A."/>
            <person name="Scheuner C."/>
            <person name="Sibirny A.A."/>
            <person name="Slot J.C."/>
            <person name="Stielow J.B."/>
            <person name="Sun H."/>
            <person name="Kurtzman C.P."/>
            <person name="Blackwell M."/>
            <person name="Grigoriev I.V."/>
            <person name="Jeffries T.W."/>
        </authorList>
    </citation>
    <scope>NUCLEOTIDE SEQUENCE [LARGE SCALE GENOMIC DNA]</scope>
    <source>
        <strain evidence="2 3">NRRL Y-11557</strain>
    </source>
</reference>
<feature type="region of interest" description="Disordered" evidence="1">
    <location>
        <begin position="124"/>
        <end position="179"/>
    </location>
</feature>
<dbReference type="EMBL" id="KV454315">
    <property type="protein sequence ID" value="ODQ68791.1"/>
    <property type="molecule type" value="Genomic_DNA"/>
</dbReference>
<evidence type="ECO:0000313" key="2">
    <source>
        <dbReference type="EMBL" id="ODQ68791.1"/>
    </source>
</evidence>
<feature type="non-terminal residue" evidence="2">
    <location>
        <position position="179"/>
    </location>
</feature>
<dbReference type="Proteomes" id="UP000094385">
    <property type="component" value="Unassembled WGS sequence"/>
</dbReference>
<feature type="compositionally biased region" description="Low complexity" evidence="1">
    <location>
        <begin position="30"/>
        <end position="40"/>
    </location>
</feature>
<accession>A0A1E3PTP8</accession>
<evidence type="ECO:0000313" key="3">
    <source>
        <dbReference type="Proteomes" id="UP000094385"/>
    </source>
</evidence>
<feature type="compositionally biased region" description="Basic residues" evidence="1">
    <location>
        <begin position="168"/>
        <end position="179"/>
    </location>
</feature>